<protein>
    <submittedName>
        <fullName evidence="1">Uncharacterized protein</fullName>
    </submittedName>
</protein>
<dbReference type="Proteomes" id="UP000299102">
    <property type="component" value="Unassembled WGS sequence"/>
</dbReference>
<dbReference type="EMBL" id="BGZK01001675">
    <property type="protein sequence ID" value="GBP84362.1"/>
    <property type="molecule type" value="Genomic_DNA"/>
</dbReference>
<evidence type="ECO:0000313" key="1">
    <source>
        <dbReference type="EMBL" id="GBP84362.1"/>
    </source>
</evidence>
<gene>
    <name evidence="1" type="ORF">EVAR_99261_1</name>
</gene>
<name>A0A4C1ZAI7_EUMVA</name>
<evidence type="ECO:0000313" key="2">
    <source>
        <dbReference type="Proteomes" id="UP000299102"/>
    </source>
</evidence>
<keyword evidence="2" id="KW-1185">Reference proteome</keyword>
<sequence>MRNSVYIIEATIEALGLNTDDYPISKSTIPRICTEKRKEQAEAIKIDFQNDLPDTVTVHWDGKLLPALDMRKCKEERFPIVISYGDKEQLIAVPKLDDSPGSEQAQAVWNAVTDWNLEDKVQILCYDTTASNTSHINGACVLLEQKFNRDVLIFACRHHIYELVLKGVFEAKISQVPNNPDIPLFKKFRDNWKNIDLKKIQSPAEMLSCLNVSTNEKLLEFYWIELTKEIVRDDYRELIELSIIFLVGDTERKYKIRPPGAMHQARWMVKAIYSLKISLLSSQFKIPNKDKVALLDFCMFIVTCYFEP</sequence>
<accession>A0A4C1ZAI7</accession>
<dbReference type="AlphaFoldDB" id="A0A4C1ZAI7"/>
<reference evidence="1 2" key="1">
    <citation type="journal article" date="2019" name="Commun. Biol.">
        <title>The bagworm genome reveals a unique fibroin gene that provides high tensile strength.</title>
        <authorList>
            <person name="Kono N."/>
            <person name="Nakamura H."/>
            <person name="Ohtoshi R."/>
            <person name="Tomita M."/>
            <person name="Numata K."/>
            <person name="Arakawa K."/>
        </authorList>
    </citation>
    <scope>NUCLEOTIDE SEQUENCE [LARGE SCALE GENOMIC DNA]</scope>
</reference>
<comment type="caution">
    <text evidence="1">The sequence shown here is derived from an EMBL/GenBank/DDBJ whole genome shotgun (WGS) entry which is preliminary data.</text>
</comment>
<proteinExistence type="predicted"/>
<organism evidence="1 2">
    <name type="scientific">Eumeta variegata</name>
    <name type="common">Bagworm moth</name>
    <name type="synonym">Eumeta japonica</name>
    <dbReference type="NCBI Taxonomy" id="151549"/>
    <lineage>
        <taxon>Eukaryota</taxon>
        <taxon>Metazoa</taxon>
        <taxon>Ecdysozoa</taxon>
        <taxon>Arthropoda</taxon>
        <taxon>Hexapoda</taxon>
        <taxon>Insecta</taxon>
        <taxon>Pterygota</taxon>
        <taxon>Neoptera</taxon>
        <taxon>Endopterygota</taxon>
        <taxon>Lepidoptera</taxon>
        <taxon>Glossata</taxon>
        <taxon>Ditrysia</taxon>
        <taxon>Tineoidea</taxon>
        <taxon>Psychidae</taxon>
        <taxon>Oiketicinae</taxon>
        <taxon>Eumeta</taxon>
    </lineage>
</organism>
<dbReference type="OrthoDB" id="6626714at2759"/>